<name>A0AAD5UUA2_9APHY</name>
<keyword evidence="3" id="KW-1185">Reference proteome</keyword>
<dbReference type="Proteomes" id="UP001212997">
    <property type="component" value="Unassembled WGS sequence"/>
</dbReference>
<organism evidence="2 3">
    <name type="scientific">Meripilus lineatus</name>
    <dbReference type="NCBI Taxonomy" id="2056292"/>
    <lineage>
        <taxon>Eukaryota</taxon>
        <taxon>Fungi</taxon>
        <taxon>Dikarya</taxon>
        <taxon>Basidiomycota</taxon>
        <taxon>Agaricomycotina</taxon>
        <taxon>Agaricomycetes</taxon>
        <taxon>Polyporales</taxon>
        <taxon>Meripilaceae</taxon>
        <taxon>Meripilus</taxon>
    </lineage>
</organism>
<evidence type="ECO:0000259" key="1">
    <source>
        <dbReference type="PROSITE" id="PS00028"/>
    </source>
</evidence>
<dbReference type="InterPro" id="IPR013087">
    <property type="entry name" value="Znf_C2H2_type"/>
</dbReference>
<sequence>MPPIQCPLCLLSFKNSRAFRVHHNRRHNHPHPKVPRTTIQRHPFLTARPCNTDGEDLPFNCDPIEDDSPPTYTPFDGRESFEFAELVFSKAEVSAGNTDCLLDILKRYNLSQGLDDDSNIFDSTKDMFETIDNIPHGDASWHSIFFRYTGPIDANSPAWKTAQYELIARDTRVVVTNMLRNKDFDGKFDYVPFKEYTAPHNVRYQNGMSGQWAYKIASEIAQDPNTHGAMLVPVILGADKTRATNATGNVEFHPVYLSTLNIHNSVRRAHRDAVLPVAFLPIPKASRDEDDTDEFRIFRKQLYHAALAALLRPLRAGMTTPEIVKCPDGRYRRAIFQIGPFIADYPEQVFLAGIVSGWCPKCISPPEKLDEIGTLRSHMMADHFAEHDWASDDLWTLFGIDDSIVPFTTAFPRADIHELITPDLLHQMIKGTFKDHIVSWVEEYIRSVNRSKADADKVMDEIDRRYA</sequence>
<dbReference type="EMBL" id="JANAWD010000567">
    <property type="protein sequence ID" value="KAJ3477752.1"/>
    <property type="molecule type" value="Genomic_DNA"/>
</dbReference>
<evidence type="ECO:0000313" key="3">
    <source>
        <dbReference type="Proteomes" id="UP001212997"/>
    </source>
</evidence>
<evidence type="ECO:0000313" key="2">
    <source>
        <dbReference type="EMBL" id="KAJ3477752.1"/>
    </source>
</evidence>
<comment type="caution">
    <text evidence="2">The sequence shown here is derived from an EMBL/GenBank/DDBJ whole genome shotgun (WGS) entry which is preliminary data.</text>
</comment>
<dbReference type="PROSITE" id="PS00028">
    <property type="entry name" value="ZINC_FINGER_C2H2_1"/>
    <property type="match status" value="1"/>
</dbReference>
<protein>
    <recommendedName>
        <fullName evidence="1">C2H2-type domain-containing protein</fullName>
    </recommendedName>
</protein>
<dbReference type="InterPro" id="IPR041078">
    <property type="entry name" value="Plavaka"/>
</dbReference>
<proteinExistence type="predicted"/>
<gene>
    <name evidence="2" type="ORF">NLI96_g10247</name>
</gene>
<reference evidence="2" key="1">
    <citation type="submission" date="2022-07" db="EMBL/GenBank/DDBJ databases">
        <title>Genome Sequence of Physisporinus lineatus.</title>
        <authorList>
            <person name="Buettner E."/>
        </authorList>
    </citation>
    <scope>NUCLEOTIDE SEQUENCE</scope>
    <source>
        <strain evidence="2">VT162</strain>
    </source>
</reference>
<dbReference type="Pfam" id="PF18759">
    <property type="entry name" value="Plavaka"/>
    <property type="match status" value="1"/>
</dbReference>
<feature type="domain" description="C2H2-type" evidence="1">
    <location>
        <begin position="6"/>
        <end position="27"/>
    </location>
</feature>
<dbReference type="AlphaFoldDB" id="A0AAD5UUA2"/>
<accession>A0AAD5UUA2</accession>